<gene>
    <name evidence="7" type="ORF">GCM10007935_33630</name>
</gene>
<organism evidence="7 8">
    <name type="scientific">Hydrogenophaga electricum</name>
    <dbReference type="NCBI Taxonomy" id="1230953"/>
    <lineage>
        <taxon>Bacteria</taxon>
        <taxon>Pseudomonadati</taxon>
        <taxon>Pseudomonadota</taxon>
        <taxon>Betaproteobacteria</taxon>
        <taxon>Burkholderiales</taxon>
        <taxon>Comamonadaceae</taxon>
        <taxon>Hydrogenophaga</taxon>
    </lineage>
</organism>
<evidence type="ECO:0000256" key="6">
    <source>
        <dbReference type="SAM" id="Phobius"/>
    </source>
</evidence>
<evidence type="ECO:0000256" key="5">
    <source>
        <dbReference type="SAM" id="MobiDB-lite"/>
    </source>
</evidence>
<comment type="subcellular location">
    <subcellularLocation>
        <location evidence="1">Membrane</location>
        <topology evidence="1">Multi-pass membrane protein</topology>
    </subcellularLocation>
</comment>
<evidence type="ECO:0000256" key="3">
    <source>
        <dbReference type="ARBA" id="ARBA00022989"/>
    </source>
</evidence>
<dbReference type="EMBL" id="BSPB01000038">
    <property type="protein sequence ID" value="GLS15926.1"/>
    <property type="molecule type" value="Genomic_DNA"/>
</dbReference>
<evidence type="ECO:0008006" key="9">
    <source>
        <dbReference type="Google" id="ProtNLM"/>
    </source>
</evidence>
<feature type="compositionally biased region" description="Low complexity" evidence="5">
    <location>
        <begin position="367"/>
        <end position="381"/>
    </location>
</feature>
<dbReference type="Proteomes" id="UP001156903">
    <property type="component" value="Unassembled WGS sequence"/>
</dbReference>
<evidence type="ECO:0000313" key="8">
    <source>
        <dbReference type="Proteomes" id="UP001156903"/>
    </source>
</evidence>
<evidence type="ECO:0000313" key="7">
    <source>
        <dbReference type="EMBL" id="GLS15926.1"/>
    </source>
</evidence>
<feature type="transmembrane region" description="Helical" evidence="6">
    <location>
        <begin position="256"/>
        <end position="279"/>
    </location>
</feature>
<feature type="compositionally biased region" description="Polar residues" evidence="5">
    <location>
        <begin position="400"/>
        <end position="409"/>
    </location>
</feature>
<comment type="caution">
    <text evidence="7">The sequence shown here is derived from an EMBL/GenBank/DDBJ whole genome shotgun (WGS) entry which is preliminary data.</text>
</comment>
<keyword evidence="3 6" id="KW-1133">Transmembrane helix</keyword>
<accession>A0ABQ6C6F7</accession>
<name>A0ABQ6C6F7_9BURK</name>
<dbReference type="Pfam" id="PF04610">
    <property type="entry name" value="TrbL"/>
    <property type="match status" value="1"/>
</dbReference>
<dbReference type="InterPro" id="IPR007688">
    <property type="entry name" value="Conjugal_tfr_TrbL/VirB6"/>
</dbReference>
<reference evidence="8" key="1">
    <citation type="journal article" date="2019" name="Int. J. Syst. Evol. Microbiol.">
        <title>The Global Catalogue of Microorganisms (GCM) 10K type strain sequencing project: providing services to taxonomists for standard genome sequencing and annotation.</title>
        <authorList>
            <consortium name="The Broad Institute Genomics Platform"/>
            <consortium name="The Broad Institute Genome Sequencing Center for Infectious Disease"/>
            <person name="Wu L."/>
            <person name="Ma J."/>
        </authorList>
    </citation>
    <scope>NUCLEOTIDE SEQUENCE [LARGE SCALE GENOMIC DNA]</scope>
    <source>
        <strain evidence="8">NBRC 109341</strain>
    </source>
</reference>
<dbReference type="RefSeq" id="WP_284308736.1">
    <property type="nucleotide sequence ID" value="NZ_BSPB01000038.1"/>
</dbReference>
<evidence type="ECO:0000256" key="1">
    <source>
        <dbReference type="ARBA" id="ARBA00004141"/>
    </source>
</evidence>
<feature type="transmembrane region" description="Helical" evidence="6">
    <location>
        <begin position="194"/>
        <end position="218"/>
    </location>
</feature>
<protein>
    <recommendedName>
        <fullName evidence="9">Type IV secretion system protein</fullName>
    </recommendedName>
</protein>
<sequence>MSSACEAAGLVMPKLLDAALAAIASPSVRGVIDDALFYCGVREFVIDDIVVGPYRELVAVKLAKALSALSMVIVTLWVAIQGFNFISGQGKQAVLPALYQTGKLVLVLSLVSLLAKESPFVIEAVENFKNLISHAVADGSSVTTLIDVNLGITAMLSSINDAIRSVESQRDPNLITSTVGLLGQSGPAMLTGTLLLLTELSVTLAIMLAPLFIFFLIFQQTAQLFWSWAKFLLGALFSLATLTLVASLALQATALYGATVVAAFYTNSGDGLGGMINAFAGGPFDINASSLRLAALGTLMTAIIVSVPPVIMGFFGGAAAFTTGAMVSMGGAGMMAQQLGAGKSAGTGAPALGQSAGASGGGGGTGASAASGGALSPAQQSPAGLEARGSRAFSVGDEAPSSSQHTLQHVGNRMGPVDDVTDAGTKQDGSTPPGGGRVGLAPQLAGADRPDAPGGLGWVQARQQDLLQAQELKFNHKTGVYETSTSHAALNAAHSTAGRGGKLHVSGSQGATGAAAAGAGSGTGSRHDTPTHMADGSQRAAASTGAERPPVPQQGLGNNLPQA</sequence>
<feature type="transmembrane region" description="Helical" evidence="6">
    <location>
        <begin position="230"/>
        <end position="250"/>
    </location>
</feature>
<keyword evidence="4 6" id="KW-0472">Membrane</keyword>
<feature type="region of interest" description="Disordered" evidence="5">
    <location>
        <begin position="356"/>
        <end position="456"/>
    </location>
</feature>
<feature type="transmembrane region" description="Helical" evidence="6">
    <location>
        <begin position="291"/>
        <end position="311"/>
    </location>
</feature>
<proteinExistence type="predicted"/>
<evidence type="ECO:0000256" key="2">
    <source>
        <dbReference type="ARBA" id="ARBA00022692"/>
    </source>
</evidence>
<evidence type="ECO:0000256" key="4">
    <source>
        <dbReference type="ARBA" id="ARBA00023136"/>
    </source>
</evidence>
<feature type="region of interest" description="Disordered" evidence="5">
    <location>
        <begin position="496"/>
        <end position="563"/>
    </location>
</feature>
<keyword evidence="2 6" id="KW-0812">Transmembrane</keyword>
<keyword evidence="8" id="KW-1185">Reference proteome</keyword>
<feature type="compositionally biased region" description="Low complexity" evidence="5">
    <location>
        <begin position="506"/>
        <end position="518"/>
    </location>
</feature>